<dbReference type="AlphaFoldDB" id="A0A5D3CHM3"/>
<keyword evidence="8" id="KW-0406">Ion transport</keyword>
<feature type="domain" description="Ribosomal eL28/Mak16" evidence="13">
    <location>
        <begin position="405"/>
        <end position="525"/>
    </location>
</feature>
<evidence type="ECO:0000256" key="4">
    <source>
        <dbReference type="ARBA" id="ARBA00022448"/>
    </source>
</evidence>
<name>A0A5D3CHM3_CUCMM</name>
<evidence type="ECO:0000256" key="9">
    <source>
        <dbReference type="ARBA" id="ARBA00023128"/>
    </source>
</evidence>
<sequence>MSIEILKIPKLFFSLFRTVSELLFLPPTSGQRKAATSILNLLPHRHFPYSSKLCVELMASKLHQLQSKACQATQFACKHGTSYYKQLLEQNKQYIQEPATVEKCSLLSKQLLYTRLASIPGRYESFWKELDYVKNLWKNRQELKVEDAGIAALFGLECFAWFCAGEIVGRGFTFTVHIAKSSERGRHGTEELRRRNLCGLNMARNTIISILLLLLLLTVVSDCSNNESRLLIDFDVNVEFSLLDRLNVAELVLQLTAILLGFGTESFAELDGRVVLVKSLAMILMPVAKFMTNVLKEKANNLYHMGFSGLTNVKCHEKFKSCIKKVQKSGKVGFSKECPYSTAIPTMVQGMDLAIMFSQFVKLPLYITSVRAQESGRRNRRPLFCFSISLHSLHHRSMANVPGQLVWEIVKKNSSFLVKEFGRGNASVQFSKEPNNLYSLNSYKHSGLANLKTVTIQPGGKDLSVLLATSKTKKQNKPANSLHKSVMRKEFPRMAKAVTNQVADNYYRPDLKNAALAKLSAVHRSLKVAKSGVKKGNRQAVTTRGRK</sequence>
<dbReference type="GO" id="GO:0015986">
    <property type="term" value="P:proton motive force-driven ATP synthesis"/>
    <property type="evidence" value="ECO:0007669"/>
    <property type="project" value="InterPro"/>
</dbReference>
<evidence type="ECO:0000256" key="8">
    <source>
        <dbReference type="ARBA" id="ARBA00023065"/>
    </source>
</evidence>
<dbReference type="Pfam" id="PF01778">
    <property type="entry name" value="Ribosomal_L28e"/>
    <property type="match status" value="1"/>
</dbReference>
<comment type="similarity">
    <text evidence="3">Belongs to the eukaryotic ribosomal protein eL28 family.</text>
</comment>
<dbReference type="GO" id="GO:1990904">
    <property type="term" value="C:ribonucleoprotein complex"/>
    <property type="evidence" value="ECO:0007669"/>
    <property type="project" value="UniProtKB-KW"/>
</dbReference>
<protein>
    <submittedName>
        <fullName evidence="14">60S ribosomal protein L28-1-like</fullName>
    </submittedName>
</protein>
<keyword evidence="7 14" id="KW-0689">Ribosomal protein</keyword>
<dbReference type="EMBL" id="SSTD01011064">
    <property type="protein sequence ID" value="TYK10772.1"/>
    <property type="molecule type" value="Genomic_DNA"/>
</dbReference>
<keyword evidence="11" id="KW-0687">Ribonucleoprotein</keyword>
<reference evidence="14 15" key="1">
    <citation type="submission" date="2019-08" db="EMBL/GenBank/DDBJ databases">
        <title>Draft genome sequences of two oriental melons (Cucumis melo L. var makuwa).</title>
        <authorList>
            <person name="Kwon S.-Y."/>
        </authorList>
    </citation>
    <scope>NUCLEOTIDE SEQUENCE [LARGE SCALE GENOMIC DNA]</scope>
    <source>
        <strain evidence="15">cv. Chang Bougi</strain>
        <tissue evidence="14">Leaf</tissue>
    </source>
</reference>
<evidence type="ECO:0000259" key="13">
    <source>
        <dbReference type="Pfam" id="PF01778"/>
    </source>
</evidence>
<keyword evidence="5" id="KW-0138">CF(0)</keyword>
<comment type="caution">
    <text evidence="14">The sequence shown here is derived from an EMBL/GenBank/DDBJ whole genome shotgun (WGS) entry which is preliminary data.</text>
</comment>
<dbReference type="Gene3D" id="3.30.390.110">
    <property type="match status" value="1"/>
</dbReference>
<evidence type="ECO:0000256" key="5">
    <source>
        <dbReference type="ARBA" id="ARBA00022547"/>
    </source>
</evidence>
<dbReference type="GO" id="GO:0015078">
    <property type="term" value="F:proton transmembrane transporter activity"/>
    <property type="evidence" value="ECO:0007669"/>
    <property type="project" value="InterPro"/>
</dbReference>
<accession>A0A5D3CHM3</accession>
<dbReference type="Proteomes" id="UP000321947">
    <property type="component" value="Unassembled WGS sequence"/>
</dbReference>
<dbReference type="PANTHER" id="PTHR12386">
    <property type="entry name" value="ATP SYNTHASE SUBUNIT"/>
    <property type="match status" value="1"/>
</dbReference>
<dbReference type="GO" id="GO:0045259">
    <property type="term" value="C:proton-transporting ATP synthase complex"/>
    <property type="evidence" value="ECO:0007669"/>
    <property type="project" value="UniProtKB-KW"/>
</dbReference>
<keyword evidence="12" id="KW-0066">ATP synthesis</keyword>
<gene>
    <name evidence="14" type="ORF">E5676_scaffold332G00850</name>
</gene>
<evidence type="ECO:0000256" key="1">
    <source>
        <dbReference type="ARBA" id="ARBA00004325"/>
    </source>
</evidence>
<evidence type="ECO:0000256" key="12">
    <source>
        <dbReference type="ARBA" id="ARBA00023310"/>
    </source>
</evidence>
<evidence type="ECO:0000313" key="15">
    <source>
        <dbReference type="Proteomes" id="UP000321947"/>
    </source>
</evidence>
<evidence type="ECO:0000256" key="2">
    <source>
        <dbReference type="ARBA" id="ARBA00005699"/>
    </source>
</evidence>
<dbReference type="GO" id="GO:0005840">
    <property type="term" value="C:ribosome"/>
    <property type="evidence" value="ECO:0007669"/>
    <property type="project" value="UniProtKB-KW"/>
</dbReference>
<evidence type="ECO:0000256" key="10">
    <source>
        <dbReference type="ARBA" id="ARBA00023136"/>
    </source>
</evidence>
<keyword evidence="4" id="KW-0813">Transport</keyword>
<comment type="similarity">
    <text evidence="2">Belongs to the ATPase g subunit family.</text>
</comment>
<dbReference type="FunFam" id="3.30.390.110:FF:000002">
    <property type="entry name" value="60S ribosomal protein L28"/>
    <property type="match status" value="1"/>
</dbReference>
<evidence type="ECO:0000256" key="11">
    <source>
        <dbReference type="ARBA" id="ARBA00023274"/>
    </source>
</evidence>
<evidence type="ECO:0000256" key="3">
    <source>
        <dbReference type="ARBA" id="ARBA00007926"/>
    </source>
</evidence>
<keyword evidence="10" id="KW-0472">Membrane</keyword>
<keyword evidence="9" id="KW-0496">Mitochondrion</keyword>
<dbReference type="Pfam" id="PF04718">
    <property type="entry name" value="ATP-synt_G"/>
    <property type="match status" value="1"/>
</dbReference>
<evidence type="ECO:0000256" key="7">
    <source>
        <dbReference type="ARBA" id="ARBA00022980"/>
    </source>
</evidence>
<dbReference type="InterPro" id="IPR029004">
    <property type="entry name" value="Ribosomal_eL28/Mak16"/>
</dbReference>
<evidence type="ECO:0000313" key="14">
    <source>
        <dbReference type="EMBL" id="TYK10772.1"/>
    </source>
</evidence>
<dbReference type="InterPro" id="IPR006808">
    <property type="entry name" value="ATP_synth_F0_gsu_mt"/>
</dbReference>
<keyword evidence="6" id="KW-0375">Hydrogen ion transport</keyword>
<comment type="subcellular location">
    <subcellularLocation>
        <location evidence="1">Mitochondrion membrane</location>
    </subcellularLocation>
</comment>
<organism evidence="14 15">
    <name type="scientific">Cucumis melo var. makuwa</name>
    <name type="common">Oriental melon</name>
    <dbReference type="NCBI Taxonomy" id="1194695"/>
    <lineage>
        <taxon>Eukaryota</taxon>
        <taxon>Viridiplantae</taxon>
        <taxon>Streptophyta</taxon>
        <taxon>Embryophyta</taxon>
        <taxon>Tracheophyta</taxon>
        <taxon>Spermatophyta</taxon>
        <taxon>Magnoliopsida</taxon>
        <taxon>eudicotyledons</taxon>
        <taxon>Gunneridae</taxon>
        <taxon>Pentapetalae</taxon>
        <taxon>rosids</taxon>
        <taxon>fabids</taxon>
        <taxon>Cucurbitales</taxon>
        <taxon>Cucurbitaceae</taxon>
        <taxon>Benincaseae</taxon>
        <taxon>Cucumis</taxon>
    </lineage>
</organism>
<proteinExistence type="inferred from homology"/>
<evidence type="ECO:0000256" key="6">
    <source>
        <dbReference type="ARBA" id="ARBA00022781"/>
    </source>
</evidence>
<dbReference type="GO" id="GO:0031966">
    <property type="term" value="C:mitochondrial membrane"/>
    <property type="evidence" value="ECO:0007669"/>
    <property type="project" value="UniProtKB-SubCell"/>
</dbReference>